<name>A0A8X7WJ59_BRACI</name>
<organism evidence="1 2">
    <name type="scientific">Brassica carinata</name>
    <name type="common">Ethiopian mustard</name>
    <name type="synonym">Abyssinian cabbage</name>
    <dbReference type="NCBI Taxonomy" id="52824"/>
    <lineage>
        <taxon>Eukaryota</taxon>
        <taxon>Viridiplantae</taxon>
        <taxon>Streptophyta</taxon>
        <taxon>Embryophyta</taxon>
        <taxon>Tracheophyta</taxon>
        <taxon>Spermatophyta</taxon>
        <taxon>Magnoliopsida</taxon>
        <taxon>eudicotyledons</taxon>
        <taxon>Gunneridae</taxon>
        <taxon>Pentapetalae</taxon>
        <taxon>rosids</taxon>
        <taxon>malvids</taxon>
        <taxon>Brassicales</taxon>
        <taxon>Brassicaceae</taxon>
        <taxon>Brassiceae</taxon>
        <taxon>Brassica</taxon>
    </lineage>
</organism>
<proteinExistence type="predicted"/>
<evidence type="ECO:0000313" key="1">
    <source>
        <dbReference type="EMBL" id="KAG2330506.1"/>
    </source>
</evidence>
<dbReference type="Proteomes" id="UP000886595">
    <property type="component" value="Unassembled WGS sequence"/>
</dbReference>
<dbReference type="EMBL" id="JAAMPC010000001">
    <property type="protein sequence ID" value="KAG2330506.1"/>
    <property type="molecule type" value="Genomic_DNA"/>
</dbReference>
<keyword evidence="2" id="KW-1185">Reference proteome</keyword>
<sequence>MLSSPSMRLLLVKAQDLNSQEPSRHKLVTSSRACPLIELCVFWCGCCHDWSERGLVAEEVKVECFVVNLGSLYLPQLGSKLREGKRQRARERDSLD</sequence>
<reference evidence="1 2" key="1">
    <citation type="submission" date="2020-02" db="EMBL/GenBank/DDBJ databases">
        <authorList>
            <person name="Ma Q."/>
            <person name="Huang Y."/>
            <person name="Song X."/>
            <person name="Pei D."/>
        </authorList>
    </citation>
    <scope>NUCLEOTIDE SEQUENCE [LARGE SCALE GENOMIC DNA]</scope>
    <source>
        <strain evidence="1">Sxm20200214</strain>
        <tissue evidence="1">Leaf</tissue>
    </source>
</reference>
<evidence type="ECO:0000313" key="2">
    <source>
        <dbReference type="Proteomes" id="UP000886595"/>
    </source>
</evidence>
<dbReference type="AlphaFoldDB" id="A0A8X7WJ59"/>
<protein>
    <submittedName>
        <fullName evidence="1">Uncharacterized protein</fullName>
    </submittedName>
</protein>
<comment type="caution">
    <text evidence="1">The sequence shown here is derived from an EMBL/GenBank/DDBJ whole genome shotgun (WGS) entry which is preliminary data.</text>
</comment>
<accession>A0A8X7WJ59</accession>
<gene>
    <name evidence="1" type="ORF">Bca52824_001686</name>
</gene>